<feature type="chain" id="PRO_5015159135" evidence="2">
    <location>
        <begin position="23"/>
        <end position="435"/>
    </location>
</feature>
<dbReference type="InterPro" id="IPR010605">
    <property type="entry name" value="DUF1191"/>
</dbReference>
<accession>A0A2P5X1M8</accession>
<name>A0A2P5X1M8_GOSBA</name>
<dbReference type="EMBL" id="KZ665915">
    <property type="protein sequence ID" value="PPR97185.1"/>
    <property type="molecule type" value="Genomic_DNA"/>
</dbReference>
<sequence>MGSPFFLILIILSLASLPSTKADGIRSARLLDLLIRDYTVKSFDRHFKTGTLHAVHLPANLSGIEVDTARFRCGSLRRYGAKVKEFHLGIGVIVQPCAERVIVVRQTLGYNWSSMYYANYDLSGYQLVSPVLGLLAYNAGSDVSFGSPFQLGILAREKPIKIDFSNITMASNMTRSSMRPLCAGFEGDGKVTLKNQVSPNVCFATRDGHFGLVVESPPLMPVRKKISRWKLAVGSSIGAALGAILLWLLLVAMFIKVKKKARMEEMERRAYEEEALQLGILAREKPIKIDFSNITMASNMTRSSMRPLCAGFEGDGKVTLKNQVSPNVCFATRDGHFGLVVESPPLMPVRKKISRWKLVVGSSIGAALGAILLWLLLVAMFIKVKKKARMEEMERRAYEEEALQVSMVGHFRAPTASVTRTTPTIEYQYIPHHPS</sequence>
<keyword evidence="1" id="KW-1133">Transmembrane helix</keyword>
<evidence type="ECO:0000256" key="2">
    <source>
        <dbReference type="SAM" id="SignalP"/>
    </source>
</evidence>
<keyword evidence="1" id="KW-0472">Membrane</keyword>
<gene>
    <name evidence="3" type="ORF">GOBAR_AA23479</name>
</gene>
<dbReference type="Pfam" id="PF06697">
    <property type="entry name" value="DUF1191"/>
    <property type="match status" value="2"/>
</dbReference>
<feature type="signal peptide" evidence="2">
    <location>
        <begin position="1"/>
        <end position="22"/>
    </location>
</feature>
<evidence type="ECO:0000313" key="4">
    <source>
        <dbReference type="Proteomes" id="UP000239757"/>
    </source>
</evidence>
<dbReference type="PANTHER" id="PTHR33512:SF1">
    <property type="entry name" value="PROTEIN, PUTATIVE (DUF1191)-RELATED"/>
    <property type="match status" value="1"/>
</dbReference>
<organism evidence="3 4">
    <name type="scientific">Gossypium barbadense</name>
    <name type="common">Sea Island cotton</name>
    <name type="synonym">Hibiscus barbadensis</name>
    <dbReference type="NCBI Taxonomy" id="3634"/>
    <lineage>
        <taxon>Eukaryota</taxon>
        <taxon>Viridiplantae</taxon>
        <taxon>Streptophyta</taxon>
        <taxon>Embryophyta</taxon>
        <taxon>Tracheophyta</taxon>
        <taxon>Spermatophyta</taxon>
        <taxon>Magnoliopsida</taxon>
        <taxon>eudicotyledons</taxon>
        <taxon>Gunneridae</taxon>
        <taxon>Pentapetalae</taxon>
        <taxon>rosids</taxon>
        <taxon>malvids</taxon>
        <taxon>Malvales</taxon>
        <taxon>Malvaceae</taxon>
        <taxon>Malvoideae</taxon>
        <taxon>Gossypium</taxon>
    </lineage>
</organism>
<dbReference type="Proteomes" id="UP000239757">
    <property type="component" value="Unassembled WGS sequence"/>
</dbReference>
<reference evidence="3 4" key="1">
    <citation type="submission" date="2015-01" db="EMBL/GenBank/DDBJ databases">
        <title>Genome of allotetraploid Gossypium barbadense reveals genomic plasticity and fiber elongation in cotton evolution.</title>
        <authorList>
            <person name="Chen X."/>
            <person name="Liu X."/>
            <person name="Zhao B."/>
            <person name="Zheng H."/>
            <person name="Hu Y."/>
            <person name="Lu G."/>
            <person name="Yang C."/>
            <person name="Chen J."/>
            <person name="Shan C."/>
            <person name="Zhang L."/>
            <person name="Zhou Y."/>
            <person name="Wang L."/>
            <person name="Guo W."/>
            <person name="Bai Y."/>
            <person name="Ruan J."/>
            <person name="Shangguan X."/>
            <person name="Mao Y."/>
            <person name="Jiang J."/>
            <person name="Zhu Y."/>
            <person name="Lei J."/>
            <person name="Kang H."/>
            <person name="Chen S."/>
            <person name="He X."/>
            <person name="Wang R."/>
            <person name="Wang Y."/>
            <person name="Chen J."/>
            <person name="Wang L."/>
            <person name="Yu S."/>
            <person name="Wang B."/>
            <person name="Wei J."/>
            <person name="Song S."/>
            <person name="Lu X."/>
            <person name="Gao Z."/>
            <person name="Gu W."/>
            <person name="Deng X."/>
            <person name="Ma D."/>
            <person name="Wang S."/>
            <person name="Liang W."/>
            <person name="Fang L."/>
            <person name="Cai C."/>
            <person name="Zhu X."/>
            <person name="Zhou B."/>
            <person name="Zhang Y."/>
            <person name="Chen Z."/>
            <person name="Xu S."/>
            <person name="Zhu R."/>
            <person name="Wang S."/>
            <person name="Zhang T."/>
            <person name="Zhao G."/>
        </authorList>
    </citation>
    <scope>NUCLEOTIDE SEQUENCE [LARGE SCALE GENOMIC DNA]</scope>
    <source>
        <strain evidence="4">cv. Xinhai21</strain>
        <tissue evidence="3">Leaf</tissue>
    </source>
</reference>
<evidence type="ECO:0000313" key="3">
    <source>
        <dbReference type="EMBL" id="PPR97185.1"/>
    </source>
</evidence>
<feature type="transmembrane region" description="Helical" evidence="1">
    <location>
        <begin position="231"/>
        <end position="255"/>
    </location>
</feature>
<evidence type="ECO:0000256" key="1">
    <source>
        <dbReference type="SAM" id="Phobius"/>
    </source>
</evidence>
<dbReference type="AlphaFoldDB" id="A0A2P5X1M8"/>
<dbReference type="PANTHER" id="PTHR33512">
    <property type="entry name" value="PROTEIN, PUTATIVE (DUF1191)-RELATED"/>
    <property type="match status" value="1"/>
</dbReference>
<keyword evidence="2" id="KW-0732">Signal</keyword>
<protein>
    <submittedName>
        <fullName evidence="3">Uncharacterized protein</fullName>
    </submittedName>
</protein>
<dbReference type="GO" id="GO:0016020">
    <property type="term" value="C:membrane"/>
    <property type="evidence" value="ECO:0007669"/>
    <property type="project" value="TreeGrafter"/>
</dbReference>
<feature type="transmembrane region" description="Helical" evidence="1">
    <location>
        <begin position="358"/>
        <end position="382"/>
    </location>
</feature>
<dbReference type="OrthoDB" id="1101105at2759"/>
<proteinExistence type="predicted"/>
<keyword evidence="1" id="KW-0812">Transmembrane</keyword>